<keyword evidence="1" id="KW-0812">Transmembrane</keyword>
<evidence type="ECO:0000256" key="1">
    <source>
        <dbReference type="SAM" id="Phobius"/>
    </source>
</evidence>
<gene>
    <name evidence="2" type="ORF">SAMN02787144_103217</name>
</gene>
<dbReference type="Proteomes" id="UP000181909">
    <property type="component" value="Unassembled WGS sequence"/>
</dbReference>
<dbReference type="EMBL" id="FPJO01000032">
    <property type="protein sequence ID" value="SFY42810.1"/>
    <property type="molecule type" value="Genomic_DNA"/>
</dbReference>
<keyword evidence="1" id="KW-0472">Membrane</keyword>
<evidence type="ECO:0000313" key="3">
    <source>
        <dbReference type="Proteomes" id="UP000181909"/>
    </source>
</evidence>
<reference evidence="2 3" key="1">
    <citation type="submission" date="2016-11" db="EMBL/GenBank/DDBJ databases">
        <authorList>
            <person name="Jaros S."/>
            <person name="Januszkiewicz K."/>
            <person name="Wedrychowicz H."/>
        </authorList>
    </citation>
    <scope>NUCLEOTIDE SEQUENCE [LARGE SCALE GENOMIC DNA]</scope>
    <source>
        <strain evidence="2 3">OK807</strain>
    </source>
</reference>
<dbReference type="RefSeq" id="WP_177328338.1">
    <property type="nucleotide sequence ID" value="NZ_CP109381.1"/>
</dbReference>
<protein>
    <submittedName>
        <fullName evidence="2">Uncharacterized protein</fullName>
    </submittedName>
</protein>
<keyword evidence="1" id="KW-1133">Transmembrane helix</keyword>
<dbReference type="PROSITE" id="PS51318">
    <property type="entry name" value="TAT"/>
    <property type="match status" value="1"/>
</dbReference>
<evidence type="ECO:0000313" key="2">
    <source>
        <dbReference type="EMBL" id="SFY42810.1"/>
    </source>
</evidence>
<proteinExistence type="predicted"/>
<sequence>MKNDQRLSGRRALLRLAAGLGAAAAVHMIAAVPAGEQLRRYLPELLDEGYRITVPQRR</sequence>
<name>A0A1K2F5K7_STRAR</name>
<dbReference type="InterPro" id="IPR006311">
    <property type="entry name" value="TAT_signal"/>
</dbReference>
<organism evidence="2 3">
    <name type="scientific">Streptomyces atratus</name>
    <dbReference type="NCBI Taxonomy" id="1893"/>
    <lineage>
        <taxon>Bacteria</taxon>
        <taxon>Bacillati</taxon>
        <taxon>Actinomycetota</taxon>
        <taxon>Actinomycetes</taxon>
        <taxon>Kitasatosporales</taxon>
        <taxon>Streptomycetaceae</taxon>
        <taxon>Streptomyces</taxon>
    </lineage>
</organism>
<dbReference type="AlphaFoldDB" id="A0A1K2F5K7"/>
<feature type="transmembrane region" description="Helical" evidence="1">
    <location>
        <begin position="12"/>
        <end position="32"/>
    </location>
</feature>
<accession>A0A1K2F5K7</accession>